<dbReference type="RefSeq" id="WP_106617226.1">
    <property type="nucleotide sequence ID" value="NZ_PYAX01000007.1"/>
</dbReference>
<evidence type="ECO:0000313" key="2">
    <source>
        <dbReference type="Proteomes" id="UP000241118"/>
    </source>
</evidence>
<dbReference type="EMBL" id="PYAX01000007">
    <property type="protein sequence ID" value="PSL54110.1"/>
    <property type="molecule type" value="Genomic_DNA"/>
</dbReference>
<dbReference type="AlphaFoldDB" id="A0A2P8I6M5"/>
<evidence type="ECO:0000313" key="1">
    <source>
        <dbReference type="EMBL" id="PSL54110.1"/>
    </source>
</evidence>
<comment type="caution">
    <text evidence="1">The sequence shown here is derived from an EMBL/GenBank/DDBJ whole genome shotgun (WGS) entry which is preliminary data.</text>
</comment>
<reference evidence="1 2" key="1">
    <citation type="submission" date="2018-03" db="EMBL/GenBank/DDBJ databases">
        <title>Genomic Encyclopedia of Type Strains, Phase III (KMG-III): the genomes of soil and plant-associated and newly described type strains.</title>
        <authorList>
            <person name="Whitman W."/>
        </authorList>
    </citation>
    <scope>NUCLEOTIDE SEQUENCE [LARGE SCALE GENOMIC DNA]</scope>
    <source>
        <strain evidence="1 2">CGMCC 4.7097</strain>
    </source>
</reference>
<dbReference type="OrthoDB" id="3690349at2"/>
<dbReference type="Proteomes" id="UP000241118">
    <property type="component" value="Unassembled WGS sequence"/>
</dbReference>
<protein>
    <submittedName>
        <fullName evidence="1">Uncharacterized protein</fullName>
    </submittedName>
</protein>
<proteinExistence type="predicted"/>
<gene>
    <name evidence="1" type="ORF">B0I31_107164</name>
</gene>
<name>A0A2P8I6M5_SACCR</name>
<sequence>MTSSTDLPSRTTFQLRELIARGFQFLHPRDARGELAAVVGVRAHDAVIDVVRLHTEDDAVAMRMPADEVNVLSPSRFSWRRHGPATHVLEELLDLPDDDDRTA</sequence>
<keyword evidence="2" id="KW-1185">Reference proteome</keyword>
<accession>A0A2P8I6M5</accession>
<organism evidence="1 2">
    <name type="scientific">Saccharothrix carnea</name>
    <dbReference type="NCBI Taxonomy" id="1280637"/>
    <lineage>
        <taxon>Bacteria</taxon>
        <taxon>Bacillati</taxon>
        <taxon>Actinomycetota</taxon>
        <taxon>Actinomycetes</taxon>
        <taxon>Pseudonocardiales</taxon>
        <taxon>Pseudonocardiaceae</taxon>
        <taxon>Saccharothrix</taxon>
    </lineage>
</organism>